<evidence type="ECO:0000259" key="3">
    <source>
        <dbReference type="PROSITE" id="PS51186"/>
    </source>
</evidence>
<keyword evidence="5" id="KW-1185">Reference proteome</keyword>
<proteinExistence type="predicted"/>
<evidence type="ECO:0000313" key="5">
    <source>
        <dbReference type="Proteomes" id="UP000481583"/>
    </source>
</evidence>
<dbReference type="PROSITE" id="PS51186">
    <property type="entry name" value="GNAT"/>
    <property type="match status" value="2"/>
</dbReference>
<dbReference type="GO" id="GO:0016747">
    <property type="term" value="F:acyltransferase activity, transferring groups other than amino-acyl groups"/>
    <property type="evidence" value="ECO:0007669"/>
    <property type="project" value="InterPro"/>
</dbReference>
<dbReference type="EMBL" id="JAAKZV010000119">
    <property type="protein sequence ID" value="NGN66971.1"/>
    <property type="molecule type" value="Genomic_DNA"/>
</dbReference>
<dbReference type="InterPro" id="IPR000182">
    <property type="entry name" value="GNAT_dom"/>
</dbReference>
<dbReference type="InterPro" id="IPR050832">
    <property type="entry name" value="Bact_Acetyltransf"/>
</dbReference>
<dbReference type="Gene3D" id="3.40.630.30">
    <property type="match status" value="2"/>
</dbReference>
<dbReference type="PANTHER" id="PTHR43877">
    <property type="entry name" value="AMINOALKYLPHOSPHONATE N-ACETYLTRANSFERASE-RELATED-RELATED"/>
    <property type="match status" value="1"/>
</dbReference>
<dbReference type="PANTHER" id="PTHR43877:SF1">
    <property type="entry name" value="ACETYLTRANSFERASE"/>
    <property type="match status" value="1"/>
</dbReference>
<keyword evidence="2" id="KW-0012">Acyltransferase</keyword>
<dbReference type="RefSeq" id="WP_165240277.1">
    <property type="nucleotide sequence ID" value="NZ_JAAKZV010000119.1"/>
</dbReference>
<evidence type="ECO:0000313" key="4">
    <source>
        <dbReference type="EMBL" id="NGN66971.1"/>
    </source>
</evidence>
<accession>A0A6G4U703</accession>
<comment type="caution">
    <text evidence="4">The sequence shown here is derived from an EMBL/GenBank/DDBJ whole genome shotgun (WGS) entry which is preliminary data.</text>
</comment>
<sequence length="317" mass="35595">METRGFRTGDGPALIEAWRRSAPRDPIGPARFRELVLLDANFDPQGLRLALDDGRIIGAAYAVRRQLPLHGADLEPEQGWIPFFFTHPAHRRRGVARLLLTEALEWLRSHGRTRADFSSYAPNYFLPGLDATTYPEASALLRDLGFRRLYEAAAMDLSLLDYAMPPAVAERVDHLTATGYRFTTPLDDDLPELLHLAGNHFNPDWARAIRACLLRGTPPERIVTARDPAGRLLGWAMHEAYEGMTERFGPFGVREDARGTGLGKALLHLTLERMRGCGAHSAWFLWTGEQTPAGHLYRATGFRTTRTFQVLRREEGA</sequence>
<reference evidence="4 5" key="1">
    <citation type="submission" date="2020-02" db="EMBL/GenBank/DDBJ databases">
        <title>Whole-genome analyses of novel actinobacteria.</title>
        <authorList>
            <person name="Sahin N."/>
        </authorList>
    </citation>
    <scope>NUCLEOTIDE SEQUENCE [LARGE SCALE GENOMIC DNA]</scope>
    <source>
        <strain evidence="4 5">A7024</strain>
    </source>
</reference>
<evidence type="ECO:0000256" key="2">
    <source>
        <dbReference type="ARBA" id="ARBA00023315"/>
    </source>
</evidence>
<gene>
    <name evidence="4" type="ORF">G5C51_24070</name>
</gene>
<dbReference type="SUPFAM" id="SSF55729">
    <property type="entry name" value="Acyl-CoA N-acyltransferases (Nat)"/>
    <property type="match status" value="2"/>
</dbReference>
<dbReference type="AlphaFoldDB" id="A0A6G4U703"/>
<feature type="domain" description="N-acetyltransferase" evidence="3">
    <location>
        <begin position="1"/>
        <end position="169"/>
    </location>
</feature>
<organism evidence="4 5">
    <name type="scientific">Streptomyces coryli</name>
    <dbReference type="NCBI Taxonomy" id="1128680"/>
    <lineage>
        <taxon>Bacteria</taxon>
        <taxon>Bacillati</taxon>
        <taxon>Actinomycetota</taxon>
        <taxon>Actinomycetes</taxon>
        <taxon>Kitasatosporales</taxon>
        <taxon>Streptomycetaceae</taxon>
        <taxon>Streptomyces</taxon>
    </lineage>
</organism>
<name>A0A6G4U703_9ACTN</name>
<dbReference type="Proteomes" id="UP000481583">
    <property type="component" value="Unassembled WGS sequence"/>
</dbReference>
<dbReference type="CDD" id="cd04301">
    <property type="entry name" value="NAT_SF"/>
    <property type="match status" value="2"/>
</dbReference>
<feature type="domain" description="N-acetyltransferase" evidence="3">
    <location>
        <begin position="180"/>
        <end position="317"/>
    </location>
</feature>
<dbReference type="InterPro" id="IPR016181">
    <property type="entry name" value="Acyl_CoA_acyltransferase"/>
</dbReference>
<evidence type="ECO:0000256" key="1">
    <source>
        <dbReference type="ARBA" id="ARBA00022679"/>
    </source>
</evidence>
<keyword evidence="1 4" id="KW-0808">Transferase</keyword>
<protein>
    <submittedName>
        <fullName evidence="4">GNAT family N-acetyltransferase</fullName>
    </submittedName>
</protein>
<dbReference type="Pfam" id="PF00583">
    <property type="entry name" value="Acetyltransf_1"/>
    <property type="match status" value="2"/>
</dbReference>